<dbReference type="Proteomes" id="UP000650628">
    <property type="component" value="Unassembled WGS sequence"/>
</dbReference>
<organism evidence="1 2">
    <name type="scientific">Planotetraspora mira</name>
    <dbReference type="NCBI Taxonomy" id="58121"/>
    <lineage>
        <taxon>Bacteria</taxon>
        <taxon>Bacillati</taxon>
        <taxon>Actinomycetota</taxon>
        <taxon>Actinomycetes</taxon>
        <taxon>Streptosporangiales</taxon>
        <taxon>Streptosporangiaceae</taxon>
        <taxon>Planotetraspora</taxon>
    </lineage>
</organism>
<reference evidence="1 2" key="1">
    <citation type="submission" date="2021-01" db="EMBL/GenBank/DDBJ databases">
        <title>Whole genome shotgun sequence of Planotetraspora mira NBRC 15435.</title>
        <authorList>
            <person name="Komaki H."/>
            <person name="Tamura T."/>
        </authorList>
    </citation>
    <scope>NUCLEOTIDE SEQUENCE [LARGE SCALE GENOMIC DNA]</scope>
    <source>
        <strain evidence="1 2">NBRC 15435</strain>
    </source>
</reference>
<sequence length="200" mass="21727">MAQAWLPGASLNPSSEDSGPMIGGAPRAVWFIWPADPHGVSARSVAQRLIQLKRPPHLVWNPVTGETAQLLPITRAACGLAGDRGRNGRVCVQIRVIGSAHEPFTDTKLDGLDEILAWLDSWDIPRRWPAGPPQAFPQSLVSARSGRIWARGGHFGHSQVPGTSEGDPGSIDISRIIGDESPDFSVPRPREDFRVLERVI</sequence>
<evidence type="ECO:0000313" key="1">
    <source>
        <dbReference type="EMBL" id="GII28934.1"/>
    </source>
</evidence>
<comment type="caution">
    <text evidence="1">The sequence shown here is derived from an EMBL/GenBank/DDBJ whole genome shotgun (WGS) entry which is preliminary data.</text>
</comment>
<evidence type="ECO:0000313" key="2">
    <source>
        <dbReference type="Proteomes" id="UP000650628"/>
    </source>
</evidence>
<dbReference type="EMBL" id="BOOO01000013">
    <property type="protein sequence ID" value="GII28934.1"/>
    <property type="molecule type" value="Genomic_DNA"/>
</dbReference>
<accession>A0A8J3TQY6</accession>
<gene>
    <name evidence="1" type="ORF">Pmi06nite_23760</name>
</gene>
<dbReference type="AlphaFoldDB" id="A0A8J3TQY6"/>
<keyword evidence="2" id="KW-1185">Reference proteome</keyword>
<protein>
    <submittedName>
        <fullName evidence="1">Uncharacterized protein</fullName>
    </submittedName>
</protein>
<proteinExistence type="predicted"/>
<name>A0A8J3TQY6_9ACTN</name>